<dbReference type="PANTHER" id="PTHR46112:SF2">
    <property type="entry name" value="XAA-PRO AMINOPEPTIDASE P-RELATED"/>
    <property type="match status" value="1"/>
</dbReference>
<organism evidence="3 4">
    <name type="scientific">Paramylibacter ulvae</name>
    <dbReference type="NCBI Taxonomy" id="1651968"/>
    <lineage>
        <taxon>Bacteria</taxon>
        <taxon>Pseudomonadati</taxon>
        <taxon>Pseudomonadota</taxon>
        <taxon>Alphaproteobacteria</taxon>
        <taxon>Rhodobacterales</taxon>
        <taxon>Paracoccaceae</taxon>
        <taxon>Paramylibacter</taxon>
    </lineage>
</organism>
<dbReference type="InterPro" id="IPR050659">
    <property type="entry name" value="Peptidase_M24B"/>
</dbReference>
<proteinExistence type="predicted"/>
<gene>
    <name evidence="3" type="ORF">GCM10008927_18530</name>
</gene>
<dbReference type="Pfam" id="PF00557">
    <property type="entry name" value="Peptidase_M24"/>
    <property type="match status" value="1"/>
</dbReference>
<dbReference type="Proteomes" id="UP000634455">
    <property type="component" value="Unassembled WGS sequence"/>
</dbReference>
<comment type="caution">
    <text evidence="3">The sequence shown here is derived from an EMBL/GenBank/DDBJ whole genome shotgun (WGS) entry which is preliminary data.</text>
</comment>
<evidence type="ECO:0000259" key="2">
    <source>
        <dbReference type="Pfam" id="PF01321"/>
    </source>
</evidence>
<dbReference type="PANTHER" id="PTHR46112">
    <property type="entry name" value="AMINOPEPTIDASE"/>
    <property type="match status" value="1"/>
</dbReference>
<sequence>MNQRGFAISEYQSRTKRAQSAMATHGISAILLTTAPEFAYFSGYQTRFWESPSRPWFMIIPASGKPVAVIPTIGHELMAQTWVDDIRTWVSPDLNDDGISMLCETLRELAPSGRIAIPSGHETHLRMPLTDYHRMIASIGADRFGDDANITRSLRLVKSDAEIAKIKTACDIAGRAFARVPEIARVGQTHDAVCRAFQQLCLAEGADCVPYLASGLGQAGYGDVISPPSTRTLSQGDILMLDTGVSWDGYFADFDRNYSVGSPDAKTAAAFTRLQDAVDAGLEAARIGATCADVFHAMASVTGGGKASDAGRFGHGLGLQLTEWPSLIAAENLPLVAGMVLTLEPSIETKQGRILVYEENIVIRETGAEMLSPRAPANMVVI</sequence>
<dbReference type="Gene3D" id="3.90.230.10">
    <property type="entry name" value="Creatinase/methionine aminopeptidase superfamily"/>
    <property type="match status" value="1"/>
</dbReference>
<accession>A0ABQ3D2W0</accession>
<dbReference type="InterPro" id="IPR000587">
    <property type="entry name" value="Creatinase_N"/>
</dbReference>
<evidence type="ECO:0000313" key="4">
    <source>
        <dbReference type="Proteomes" id="UP000634455"/>
    </source>
</evidence>
<dbReference type="RefSeq" id="WP_189640429.1">
    <property type="nucleotide sequence ID" value="NZ_BMZF01000004.1"/>
</dbReference>
<dbReference type="EMBL" id="BMZF01000004">
    <property type="protein sequence ID" value="GHA53040.1"/>
    <property type="molecule type" value="Genomic_DNA"/>
</dbReference>
<dbReference type="SUPFAM" id="SSF53092">
    <property type="entry name" value="Creatinase/prolidase N-terminal domain"/>
    <property type="match status" value="1"/>
</dbReference>
<feature type="domain" description="Peptidase M24" evidence="1">
    <location>
        <begin position="165"/>
        <end position="365"/>
    </location>
</feature>
<dbReference type="CDD" id="cd01066">
    <property type="entry name" value="APP_MetAP"/>
    <property type="match status" value="1"/>
</dbReference>
<dbReference type="Pfam" id="PF01321">
    <property type="entry name" value="Creatinase_N"/>
    <property type="match status" value="1"/>
</dbReference>
<evidence type="ECO:0000259" key="1">
    <source>
        <dbReference type="Pfam" id="PF00557"/>
    </source>
</evidence>
<reference evidence="4" key="1">
    <citation type="journal article" date="2019" name="Int. J. Syst. Evol. Microbiol.">
        <title>The Global Catalogue of Microorganisms (GCM) 10K type strain sequencing project: providing services to taxonomists for standard genome sequencing and annotation.</title>
        <authorList>
            <consortium name="The Broad Institute Genomics Platform"/>
            <consortium name="The Broad Institute Genome Sequencing Center for Infectious Disease"/>
            <person name="Wu L."/>
            <person name="Ma J."/>
        </authorList>
    </citation>
    <scope>NUCLEOTIDE SEQUENCE [LARGE SCALE GENOMIC DNA]</scope>
    <source>
        <strain evidence="4">KCTC 32465</strain>
    </source>
</reference>
<dbReference type="InterPro" id="IPR036005">
    <property type="entry name" value="Creatinase/aminopeptidase-like"/>
</dbReference>
<keyword evidence="4" id="KW-1185">Reference proteome</keyword>
<dbReference type="InterPro" id="IPR029149">
    <property type="entry name" value="Creatin/AminoP/Spt16_N"/>
</dbReference>
<feature type="domain" description="Creatinase N-terminal" evidence="2">
    <location>
        <begin position="14"/>
        <end position="157"/>
    </location>
</feature>
<protein>
    <submittedName>
        <fullName evidence="3">Dipeptidase</fullName>
    </submittedName>
</protein>
<name>A0ABQ3D2W0_9RHOB</name>
<dbReference type="Gene3D" id="3.40.350.10">
    <property type="entry name" value="Creatinase/prolidase N-terminal domain"/>
    <property type="match status" value="1"/>
</dbReference>
<dbReference type="SUPFAM" id="SSF55920">
    <property type="entry name" value="Creatinase/aminopeptidase"/>
    <property type="match status" value="1"/>
</dbReference>
<evidence type="ECO:0000313" key="3">
    <source>
        <dbReference type="EMBL" id="GHA53040.1"/>
    </source>
</evidence>
<dbReference type="InterPro" id="IPR000994">
    <property type="entry name" value="Pept_M24"/>
</dbReference>